<sequence>MSAATQDEGAATQARGISPSPSRDPDAGLRALTHYERRLPRWRYRLRQRLIPVVRWETPYLAKMQHVCRSSFLDSYFSVTANLGTHTFFMAFLPICFWCGYPDLGLALVHMLAMGVYLSGVMKDMLCLPRPLSPPLQRITMSGSTALEYGFPSTHTTNAVSAALYFVYQLYLKKDDLSSTSYTLLSLGCYCYAISITLGRMYCGMHGFFDVAIGAILGAFITWLWIAFGTDYATWVVADGWSRPGIAVVALGLAVRFHPEPADNCPCFDDSVSFNGVIMGIAIGIWQRVAASGAVKRPFSANYEFSNLDLLRSGLRLLGGIVVIFLWRAVAKPSLLKTLPPTFRFVDEWGLMIPRRYFLQARDYKQVPQLRRDDNVLPAAADIPSMLSSFKTARRRRISVGPQSEADAREYLANREQKRKDDRSATRASRLSTSAEHPPSPLSSYGGGGSTADQSPPPSMEVEQASKSLLTPPRSDAGTPSEGSREEAKNDREMFSALEKPRIRYDAEVITKLVVYAASPEHLEGKENDEDTSQDWRTIDIMEDPLVQGVNGLANGTPTTSSSQPTVNPDDIIRYLASVLEVTLGAAREDLEQPGNLLHESVIDDTVARCTRFALESQVALYVLKQAATPQQNGQVNGDGPHAEEVYTLSSEVAYSSQTIGCVAFLKRPIPLSPDVPISRQVSVVNIPLGNSLGGADSGSAASPYESLHSLVRGALTPLFEAAARGSESATERLRQDGESRTGVSGARRRLADLEVSLQNLQQNIEVEGPQLQVHDAVRKQLAESKGNWQEAATRIPDELVTDGQFLNRLQGTANEWIKQIQHFTKTAEDRPVLTTTQEKNYWLAMENAIDSIEVQMGAGGVSLTMEILKKAKRHGTTASFRDDTGLRETKNKVQQYNQLFNGFPIEEMLSATSIEKLRDTLDDVFSHLNKKLRVCTYPVYRALPLVEAISADLDNRLHDLLHGRTLMHLAFDEFQRTVAQVGEIWAFWDDDIKEFTNVARDITRRRGGKFIPIKIQKRHNLTEDRLSYIENFRKNHEQLQRTIVNVLGPDDSEIDAGEGANGNVVVEEMGDVDAIEEISQAYLVVKDVDVLDVSAEGTRLWTQAEQAYNERTSRVENSIIARLRDRLAVAKTANEMFRVFSKFNALFVRPKIRGAIAEYQVQLISNVREDIESLQERFTHQYGHSESHAMAQLHDLPPISGAIIRARQIERQLDSYMGKVEDILGAQWAQHTDGQKLYNLGEGFRKKLDTRPVFDDWLRDINRRHLSISGRLFAISQNRAKGNQLEIYVNFDSQVITLFKEVRNLLWLNFNVPHAISNVSKEARRVYPFAVSLMESLNTLGQTNQTIATMSGVTMLLSGYRNDVQAFIAKGTPLRWDTFVLAYDVHVRHQADDVLGRSSGDDKLHVQFVRNLGSAVATLQSKVSTLSTIQVAVDAALRELQTCLFTHDAFQSLLESLQRSIDQLNLEGYANIGYWVTKTNEKVVDALLARLQRALKDWNADFDLGVPDEQQNKEPGTPNVETSAHDIVMQNQLIQLEPPLEDAKAGWLANLHDWLGIVCNLPKLQASRFESALTVGTAREATAYTELAQMCIQTLGDLYEQIDLKLSVAQKYVDEWLQFQSLWDLQLDQIQDDLGEELDLWLQLILEIRQKRDTFDTSGMRRSFGHLVINYEQVQAKVNAKYDQWQHDLLAHFSGLYATRLVDVYAELQRARKDLEGQSMQASSTSQAVSFITVVQNCKRQTKVWEPEMETFRQGQQTLSRLRFQYPKDWLYVEQVDHEWTALVEVLERKSKLIADQTDALKAKIIAEDGVVSRKVAEVTERWNEERPVSGSIPPAEAVSTLDTFDKELSHFREQSEMVSRAKEALELPAGPDNMLVTLLEEVQDFKSVWANLTIVWDQLNDLRDQPWNSIQPRKLRQALDNLIKTTKEMPSRMRQYAAFEHVQSVLRQLLKINPLLTELRSDAVRERHWVKIFKTLQPSKRYSAISMTLGDVWDLQLGVNESAIRDVITQAQGEMALEEFVRSVREHWQNYTLDLVNYQNKCRLIRGWDELFTKCSDHLNSLQAMRHSPYYKEFEEEASSWEDKLNRIHVLFDVWIDVQRQWVYLEGVFTGNADIKHLLPIESARFANINSEFTNVLKKVYRSPQVLEVLNIPDVQKSLERLADLLNKIQKALGEYLEKERVSFPRFYFVGDEDLLEIIGNSNDTLRIAKHLRKMFAGISGLVMDEETETNILGLTSKEGEQIMLRKPISLTATPKINDWLKALETGMRETLSDSLVDAVKEFADITEDNTSVFEDYITNYPAQIVVLASQACWTDQVNAALQKGGPALQELFDTLVVRLKFLAATVLGDLEPIYRKKCEHLITEFVHQRDVVAKLMESSADSLGHYMWLLQMRYDFDPSVAPLERMQIKVANATLAYGFEYLGVPERLVRTPLTDRCFLTLSQALSQRLGGSPYGPAGTGKTESVKALGVQLGRFTLVFNCDDTFDFQAMGRIFLGLSQVGAWGCFDEFNRLEERILSAVSQQIQNIQVGLRKRVQDVNAQIELIGRQLKVHPLTGMFITMNPGYAGRSNLPDNLKKLFRSVAMSKPDKEVIAEVMLFSQGFAEAKALSRQTVPFFDTCKATLSDQPHYDFGLRALKSVLVSSGGLKRLRLAAGSEQASDAVVEPQIIVQSIRETIAPKLVRHDALRMQEIEAEAFPGVQYMPAALDDLRKALQEVVEERKLVATDAWITKVIQLYQIQSLHHGVMMVGSSGTGKSTAWQALLAALQKVNGVEGVCHVIDPKVMSKESLYGSLDSTTREWTDGLFTSILRKVVDNLRGEDSKRHWIVFDGDVDPEWVENLNSVLDDNKLLTLPNGERLGLPPNVRIMFEVETLKYATLATVSRCGMVWFSDDTVELDVMLSRNLAQLATAAFEDLEDDTAASAPVETRLALQSLMADILRQRLTADDFTKKALEQCQPLKHIMEFTSIRALGTLFSLLRKACRSVLEYNIQHSDFPLSDEQIDTYLSKKVLVAAVWSFTGDCPLLDRKSFGDFLAGLAAVEMPVLTEQSSLIDYDVSLPDGAWTPWQNQVPSIEVNTHSVTQTDLVIPTLDTVRHEDVLYSFLAEHKPLLLCGPPGSGKTMTLFSALRKLPNMETVGLNFSSATTPDLLVKTLEQYCDYKKSLSGVTMAPRQIGRWLVVFCDEINLPAPDKYGTQRVISFLRQLVEHGGFWRTTTKTWVTLERIQFVGACNPPTDAGRTPLGLRFLRHAPLVMVDYPGELSLNQIYGTFNNAILKIIPTLRGYADALTQAMIHVYLQSQRRFTPDIQPHYVYSPRELTRWVRAIYEAIRPLETLSLEGLVRIWAHEALRLFSDRLIADDERQWTEDAVNKAALDFFPNIDENAALQRPILFSNWLSKNYVPVGRDQLRDFVKARLRTFCEEELDVPLVLFNDVLEHVLRIDRVFRQPQGHLILIGVSGSGKTTLSRFVAWMNGLSVFQIKVHGKYSSEDFDEDLRNVLRRCGCKGEKICFIMDESNVLDSGFLERMNTLLANGEVPGLFEGDEYATLMTACKEGAQRQGLLLDSQEELYKWFTQQIVRNLHVVFTMNPPTEGLSSKAATSPALFNRCVLNWFGDWSDQALYQVAYELTQAVDIDKGNYNAPDSLPVEFDQLEMPLSHRDAVVNGMVHVHHSLRHFNQRLQRQQNKMTYLTPRQFLDFVAQFVKLFNEKRDDLEEQQRHLNVGLDKLRETVDKVSELKKSLAEKKSELEKKDAEAGEKLQRMVADQREAEQRRATSLEVQAALEKQEKEVASRRQVVMEDLAKAEPAVVEAQRSVQNIKRQHLTEVRSMQNPPAGVKLALEAVCTLLGHKIVDWKSIGSIIRRDDFIASIVGYDNEKQMTPQQRVRMRKEYLSNDDFTFEKVNRASKACGPLVQWVEAQVNYSEILDRVGPLRDEVDQLEEAALQTKAEAKAIENTLTELEQSIATYKSEYAALISQTEAIKAEMTRVQSKVDRSMRLLNSLSSERGRWEESSKTFEVQMETIIGDVFLAAAFLAYAGLYDQQYRRAMVEDWSIHLSASGIAFKSQNSLSEYLSTADERQQWHQNALPVDELCTENAIMLKRYNRYPLIIDPSGRVTDFLQNESKDRKLTVTSFLDSSFVKQLESALRFGNPILIQDAEHIDPILNHVLNKEYQRTGGRVLIQLGRQEIDFSPAFKLYLSTRDPSARFAPDVCSRTTFVNFTVTQSSLKTQTLNDVLKSERPDVDERRSNLVKLQGEFTQRLRRLERMLLQALNESRGNILDDENVIQTLETLKNEAAEITAKAAETEGVMTDVNNIMTSYEKIAQSCSAIFAVLEQLYHVHHFYQFSLQSFVDIFESVLATARASSEQDGKRRVDAIVQNLFSRVYHETSASLLQRDRLTFAVLLAQAAPYAMDKSLVDTLIDPTLPGSDTISSPEVRSEAMATASRIAAVKDLVAKISDADWDAFLAADEAEKSVPGISSVTGNDNDKALNELLLVKLFRVDRLVPATERFVNTVFGSSFLDVAEDLDRIATSVAASSPIALCSSPGFDASYKVDQLVERMQANCTSVAMGSNESVASADAALASAAANGSWVLIKNVHLAADWLQNLVKRIDSLKPNKDFRLFLSMETSPKISSSLLRASRVLMYEQPAGIRANMRDSLSSLPDKAVQQPVEKARVHFLLSYLHAVVQERLRYAPLLGWKGLWEFNDADYECSAFIIQWWTDHVARGRSNIAPRAIPWDMLRVLIAEMYGGKVDDAADFAELIALVNKTLTADAFEEGFNVIGEVAGDQDVGMVLPSGTAKKDFLQWVKALPEREPPTYLGLPANAEKLLLVAHAEEMLKNLKTVMGQLDEGESVMAEVEEV</sequence>
<evidence type="ECO:0000259" key="18">
    <source>
        <dbReference type="SMART" id="SM00014"/>
    </source>
</evidence>
<organism evidence="20 21">
    <name type="scientific">Saxophila tyrrhenica</name>
    <dbReference type="NCBI Taxonomy" id="1690608"/>
    <lineage>
        <taxon>Eukaryota</taxon>
        <taxon>Fungi</taxon>
        <taxon>Dikarya</taxon>
        <taxon>Ascomycota</taxon>
        <taxon>Pezizomycotina</taxon>
        <taxon>Dothideomycetes</taxon>
        <taxon>Dothideomycetidae</taxon>
        <taxon>Mycosphaerellales</taxon>
        <taxon>Extremaceae</taxon>
        <taxon>Saxophila</taxon>
    </lineage>
</organism>
<reference evidence="20 21" key="1">
    <citation type="submission" date="2023-08" db="EMBL/GenBank/DDBJ databases">
        <title>Black Yeasts Isolated from many extreme environments.</title>
        <authorList>
            <person name="Coleine C."/>
            <person name="Stajich J.E."/>
            <person name="Selbmann L."/>
        </authorList>
    </citation>
    <scope>NUCLEOTIDE SEQUENCE [LARGE SCALE GENOMIC DNA]</scope>
    <source>
        <strain evidence="20 21">CCFEE 5935</strain>
    </source>
</reference>
<comment type="subunit">
    <text evidence="3">Consists of at least two heavy chains and a number of intermediate and light chains.</text>
</comment>
<dbReference type="Gene3D" id="1.20.140.100">
    <property type="entry name" value="Dynein heavy chain, N-terminal domain 2"/>
    <property type="match status" value="1"/>
</dbReference>
<dbReference type="Pfam" id="PF03028">
    <property type="entry name" value="Dynein_heavy"/>
    <property type="match status" value="1"/>
</dbReference>
<dbReference type="Gene3D" id="1.20.144.10">
    <property type="entry name" value="Phosphatidic acid phosphatase type 2/haloperoxidase"/>
    <property type="match status" value="1"/>
</dbReference>
<evidence type="ECO:0000256" key="4">
    <source>
        <dbReference type="ARBA" id="ARBA00022197"/>
    </source>
</evidence>
<keyword evidence="6" id="KW-0493">Microtubule</keyword>
<dbReference type="GO" id="GO:0045505">
    <property type="term" value="F:dynein intermediate chain binding"/>
    <property type="evidence" value="ECO:0007669"/>
    <property type="project" value="InterPro"/>
</dbReference>
<dbReference type="GO" id="GO:0008569">
    <property type="term" value="F:minus-end-directed microtubule motor activity"/>
    <property type="evidence" value="ECO:0007669"/>
    <property type="project" value="InterPro"/>
</dbReference>
<evidence type="ECO:0000256" key="1">
    <source>
        <dbReference type="ARBA" id="ARBA00004245"/>
    </source>
</evidence>
<dbReference type="Gene3D" id="1.20.920.30">
    <property type="match status" value="1"/>
</dbReference>
<dbReference type="Proteomes" id="UP001337655">
    <property type="component" value="Unassembled WGS sequence"/>
</dbReference>
<dbReference type="InterPro" id="IPR042228">
    <property type="entry name" value="Dynein_linker_3"/>
</dbReference>
<dbReference type="GO" id="GO:0030286">
    <property type="term" value="C:dynein complex"/>
    <property type="evidence" value="ECO:0007669"/>
    <property type="project" value="UniProtKB-KW"/>
</dbReference>
<dbReference type="InterPro" id="IPR041658">
    <property type="entry name" value="AAA_lid_11"/>
</dbReference>
<comment type="caution">
    <text evidence="20">The sequence shown here is derived from an EMBL/GenBank/DDBJ whole genome shotgun (WGS) entry which is preliminary data.</text>
</comment>
<feature type="domain" description="Phosphatidic acid phosphatase type 2/haloperoxidase" evidence="18">
    <location>
        <begin position="106"/>
        <end position="226"/>
    </location>
</feature>
<dbReference type="GO" id="GO:0007097">
    <property type="term" value="P:nuclear migration"/>
    <property type="evidence" value="ECO:0007669"/>
    <property type="project" value="UniProtKB-ARBA"/>
</dbReference>
<dbReference type="GO" id="GO:0005874">
    <property type="term" value="C:microtubule"/>
    <property type="evidence" value="ECO:0007669"/>
    <property type="project" value="UniProtKB-KW"/>
</dbReference>
<dbReference type="Gene3D" id="1.10.8.710">
    <property type="match status" value="1"/>
</dbReference>
<feature type="transmembrane region" description="Helical" evidence="17">
    <location>
        <begin position="211"/>
        <end position="228"/>
    </location>
</feature>
<feature type="coiled-coil region" evidence="15">
    <location>
        <begin position="3938"/>
        <end position="3979"/>
    </location>
</feature>
<keyword evidence="21" id="KW-1185">Reference proteome</keyword>
<feature type="region of interest" description="Disordered" evidence="16">
    <location>
        <begin position="394"/>
        <end position="492"/>
    </location>
</feature>
<comment type="subcellular location">
    <subcellularLocation>
        <location evidence="1">Cytoplasm</location>
        <location evidence="1">Cytoskeleton</location>
    </subcellularLocation>
</comment>
<dbReference type="PANTHER" id="PTHR46532:SF4">
    <property type="entry name" value="AAA+ ATPASE DOMAIN-CONTAINING PROTEIN"/>
    <property type="match status" value="1"/>
</dbReference>
<dbReference type="SUPFAM" id="SSF52540">
    <property type="entry name" value="P-loop containing nucleoside triphosphate hydrolases"/>
    <property type="match status" value="4"/>
</dbReference>
<dbReference type="GO" id="GO:0051959">
    <property type="term" value="F:dynein light intermediate chain binding"/>
    <property type="evidence" value="ECO:0007669"/>
    <property type="project" value="InterPro"/>
</dbReference>
<feature type="domain" description="AAA+ ATPase" evidence="19">
    <location>
        <begin position="2744"/>
        <end position="2896"/>
    </location>
</feature>
<dbReference type="InterPro" id="IPR041466">
    <property type="entry name" value="Dynein_AAA5_ext"/>
</dbReference>
<keyword evidence="7" id="KW-0677">Repeat</keyword>
<evidence type="ECO:0000256" key="15">
    <source>
        <dbReference type="SAM" id="Coils"/>
    </source>
</evidence>
<dbReference type="Pfam" id="PF12775">
    <property type="entry name" value="AAA_7"/>
    <property type="match status" value="1"/>
</dbReference>
<feature type="compositionally biased region" description="Basic and acidic residues" evidence="16">
    <location>
        <begin position="483"/>
        <end position="492"/>
    </location>
</feature>
<dbReference type="Pfam" id="PF12780">
    <property type="entry name" value="AAA_8"/>
    <property type="match status" value="1"/>
</dbReference>
<dbReference type="Gene3D" id="1.10.287.2620">
    <property type="match status" value="1"/>
</dbReference>
<feature type="transmembrane region" description="Helical" evidence="17">
    <location>
        <begin position="180"/>
        <end position="199"/>
    </location>
</feature>
<dbReference type="FunFam" id="3.40.50.300:FF:000829">
    <property type="entry name" value="Dynein heavy chain, cytoplasmic"/>
    <property type="match status" value="1"/>
</dbReference>
<dbReference type="InterPro" id="IPR013602">
    <property type="entry name" value="Dynein_heavy_linker"/>
</dbReference>
<dbReference type="InterPro" id="IPR027417">
    <property type="entry name" value="P-loop_NTPase"/>
</dbReference>
<dbReference type="Gene3D" id="1.20.920.20">
    <property type="match status" value="1"/>
</dbReference>
<dbReference type="PANTHER" id="PTHR46532">
    <property type="entry name" value="MALE FERTILITY FACTOR KL5"/>
    <property type="match status" value="1"/>
</dbReference>
<dbReference type="FunFam" id="3.40.50.300:FF:000071">
    <property type="entry name" value="Cytoplasmic dynein heavy chain 1"/>
    <property type="match status" value="1"/>
</dbReference>
<evidence type="ECO:0000313" key="20">
    <source>
        <dbReference type="EMBL" id="KAK5165196.1"/>
    </source>
</evidence>
<dbReference type="EMBL" id="JAVRRT010000017">
    <property type="protein sequence ID" value="KAK5165196.1"/>
    <property type="molecule type" value="Genomic_DNA"/>
</dbReference>
<dbReference type="Gene3D" id="1.10.8.1220">
    <property type="match status" value="1"/>
</dbReference>
<dbReference type="Pfam" id="PF12777">
    <property type="entry name" value="MT"/>
    <property type="match status" value="1"/>
</dbReference>
<dbReference type="FunFam" id="3.40.50.300:FF:000122">
    <property type="entry name" value="Cytoplasmic dynein 1 heavy chain"/>
    <property type="match status" value="1"/>
</dbReference>
<gene>
    <name evidence="20" type="primary">DYN1</name>
    <name evidence="20" type="ORF">LTR77_009294</name>
</gene>
<keyword evidence="17" id="KW-0472">Membrane</keyword>
<dbReference type="CDD" id="cd00009">
    <property type="entry name" value="AAA"/>
    <property type="match status" value="2"/>
</dbReference>
<comment type="similarity">
    <text evidence="2">Belongs to the dynein heavy chain family.</text>
</comment>
<keyword evidence="13" id="KW-0206">Cytoskeleton</keyword>
<feature type="coiled-coil region" evidence="15">
    <location>
        <begin position="3712"/>
        <end position="3756"/>
    </location>
</feature>
<dbReference type="FunFam" id="1.20.920.20:FF:000002">
    <property type="entry name" value="Cytoplasmic dynein 1 heavy chain"/>
    <property type="match status" value="1"/>
</dbReference>
<dbReference type="Pfam" id="PF12774">
    <property type="entry name" value="AAA_6"/>
    <property type="match status" value="1"/>
</dbReference>
<dbReference type="GeneID" id="89930626"/>
<dbReference type="Gene3D" id="1.10.8.720">
    <property type="entry name" value="Region D6 of dynein motor"/>
    <property type="match status" value="1"/>
</dbReference>
<dbReference type="InterPro" id="IPR026983">
    <property type="entry name" value="DHC"/>
</dbReference>
<dbReference type="GO" id="GO:0072384">
    <property type="term" value="P:organelle transport along microtubule"/>
    <property type="evidence" value="ECO:0007669"/>
    <property type="project" value="UniProtKB-ARBA"/>
</dbReference>
<dbReference type="InterPro" id="IPR024743">
    <property type="entry name" value="Dynein_HC_stalk"/>
</dbReference>
<dbReference type="SMART" id="SM00382">
    <property type="entry name" value="AAA"/>
    <property type="match status" value="4"/>
</dbReference>
<dbReference type="InterPro" id="IPR035706">
    <property type="entry name" value="AAA_9"/>
</dbReference>
<evidence type="ECO:0000256" key="7">
    <source>
        <dbReference type="ARBA" id="ARBA00022737"/>
    </source>
</evidence>
<dbReference type="InterPro" id="IPR003593">
    <property type="entry name" value="AAA+_ATPase"/>
</dbReference>
<dbReference type="Pfam" id="PF18198">
    <property type="entry name" value="AAA_lid_11"/>
    <property type="match status" value="1"/>
</dbReference>
<dbReference type="GO" id="GO:0005524">
    <property type="term" value="F:ATP binding"/>
    <property type="evidence" value="ECO:0007669"/>
    <property type="project" value="UniProtKB-KW"/>
</dbReference>
<dbReference type="InterPro" id="IPR004273">
    <property type="entry name" value="Dynein_heavy_D6_P-loop"/>
</dbReference>
<dbReference type="Gene3D" id="3.20.180.20">
    <property type="entry name" value="Dynein heavy chain, N-terminal domain 2"/>
    <property type="match status" value="1"/>
</dbReference>
<dbReference type="InterPro" id="IPR000326">
    <property type="entry name" value="PAP2/HPO"/>
</dbReference>
<dbReference type="Pfam" id="PF08393">
    <property type="entry name" value="DHC_N2"/>
    <property type="match status" value="1"/>
</dbReference>
<feature type="compositionally biased region" description="Low complexity" evidence="16">
    <location>
        <begin position="426"/>
        <end position="435"/>
    </location>
</feature>
<keyword evidence="10" id="KW-0243">Dynein</keyword>
<accession>A0AAV9NZL8</accession>
<evidence type="ECO:0000256" key="3">
    <source>
        <dbReference type="ARBA" id="ARBA00011655"/>
    </source>
</evidence>
<dbReference type="Pfam" id="PF08385">
    <property type="entry name" value="DHC_N1"/>
    <property type="match status" value="1"/>
</dbReference>
<dbReference type="Pfam" id="PF22597">
    <property type="entry name" value="DYN_lid"/>
    <property type="match status" value="1"/>
</dbReference>
<evidence type="ECO:0000256" key="6">
    <source>
        <dbReference type="ARBA" id="ARBA00022701"/>
    </source>
</evidence>
<dbReference type="FunFam" id="3.40.50.300:FF:000075">
    <property type="entry name" value="Dynein heavy chain, cytoplasmic"/>
    <property type="match status" value="1"/>
</dbReference>
<evidence type="ECO:0000256" key="12">
    <source>
        <dbReference type="ARBA" id="ARBA00023175"/>
    </source>
</evidence>
<keyword evidence="17" id="KW-0812">Transmembrane</keyword>
<dbReference type="FunFam" id="3.40.50.300:FF:000517">
    <property type="entry name" value="Cytoplasmic dynein heavy chain 1"/>
    <property type="match status" value="1"/>
</dbReference>
<keyword evidence="5" id="KW-0963">Cytoplasm</keyword>
<evidence type="ECO:0000256" key="8">
    <source>
        <dbReference type="ARBA" id="ARBA00022741"/>
    </source>
</evidence>
<evidence type="ECO:0000256" key="9">
    <source>
        <dbReference type="ARBA" id="ARBA00022840"/>
    </source>
</evidence>
<dbReference type="FunFam" id="1.10.287.2620:FF:000001">
    <property type="entry name" value="Cytoplasmic dynein heavy chain 1"/>
    <property type="match status" value="1"/>
</dbReference>
<evidence type="ECO:0000256" key="2">
    <source>
        <dbReference type="ARBA" id="ARBA00008887"/>
    </source>
</evidence>
<feature type="compositionally biased region" description="Basic and acidic residues" evidence="16">
    <location>
        <begin position="730"/>
        <end position="740"/>
    </location>
</feature>
<dbReference type="InterPro" id="IPR043157">
    <property type="entry name" value="Dynein_AAA1S"/>
</dbReference>
<dbReference type="Pfam" id="PF17852">
    <property type="entry name" value="Dynein_AAA_lid"/>
    <property type="match status" value="1"/>
</dbReference>
<protein>
    <recommendedName>
        <fullName evidence="4">Dynein heavy chain, cytoplasmic</fullName>
    </recommendedName>
    <alternativeName>
        <fullName evidence="14">Dynein heavy chain, cytosolic</fullName>
    </alternativeName>
</protein>
<dbReference type="InterPro" id="IPR036938">
    <property type="entry name" value="PAP2/HPO_sf"/>
</dbReference>
<feature type="region of interest" description="Disordered" evidence="16">
    <location>
        <begin position="1"/>
        <end position="28"/>
    </location>
</feature>
<dbReference type="Gene3D" id="3.40.50.300">
    <property type="entry name" value="P-loop containing nucleotide triphosphate hydrolases"/>
    <property type="match status" value="5"/>
</dbReference>
<evidence type="ECO:0000256" key="11">
    <source>
        <dbReference type="ARBA" id="ARBA00023054"/>
    </source>
</evidence>
<evidence type="ECO:0000256" key="5">
    <source>
        <dbReference type="ARBA" id="ARBA00022490"/>
    </source>
</evidence>
<dbReference type="InterPro" id="IPR035699">
    <property type="entry name" value="AAA_6"/>
</dbReference>
<dbReference type="SUPFAM" id="SSF48317">
    <property type="entry name" value="Acid phosphatase/Vanadium-dependent haloperoxidase"/>
    <property type="match status" value="1"/>
</dbReference>
<dbReference type="Gene3D" id="1.20.58.1120">
    <property type="match status" value="1"/>
</dbReference>
<keyword evidence="11 15" id="KW-0175">Coiled coil</keyword>
<dbReference type="CDD" id="cd03388">
    <property type="entry name" value="PAP2_SPPase1"/>
    <property type="match status" value="1"/>
</dbReference>
<keyword evidence="12" id="KW-0505">Motor protein</keyword>
<evidence type="ECO:0000256" key="17">
    <source>
        <dbReference type="SAM" id="Phobius"/>
    </source>
</evidence>
<evidence type="ECO:0000259" key="19">
    <source>
        <dbReference type="SMART" id="SM00382"/>
    </source>
</evidence>
<keyword evidence="9" id="KW-0067">ATP-binding</keyword>
<evidence type="ECO:0000256" key="10">
    <source>
        <dbReference type="ARBA" id="ARBA00023017"/>
    </source>
</evidence>
<dbReference type="InterPro" id="IPR054354">
    <property type="entry name" value="DYNC2H1-like_lid"/>
</dbReference>
<dbReference type="FunFam" id="1.20.140.100:FF:000002">
    <property type="entry name" value="Cytoplasmic dynein heavy chain 1"/>
    <property type="match status" value="1"/>
</dbReference>
<dbReference type="InterPro" id="IPR013594">
    <property type="entry name" value="Dynein_heavy_tail"/>
</dbReference>
<dbReference type="FunFam" id="3.20.180.20:FF:000002">
    <property type="entry name" value="Cytoplasmic dynein heavy chain 1"/>
    <property type="match status" value="1"/>
</dbReference>
<dbReference type="Pfam" id="PF12781">
    <property type="entry name" value="AAA_9"/>
    <property type="match status" value="1"/>
</dbReference>
<dbReference type="FunFam" id="1.10.8.720:FF:000003">
    <property type="entry name" value="Cytoplasmic dynein heavy chain 2"/>
    <property type="match status" value="1"/>
</dbReference>
<dbReference type="FunFam" id="1.10.472.130:FF:000007">
    <property type="entry name" value="Dynein heavy chain, cytoplasmic"/>
    <property type="match status" value="1"/>
</dbReference>
<dbReference type="Gene3D" id="1.10.472.130">
    <property type="match status" value="1"/>
</dbReference>
<dbReference type="Pfam" id="PF01569">
    <property type="entry name" value="PAP2"/>
    <property type="match status" value="1"/>
</dbReference>
<evidence type="ECO:0000256" key="16">
    <source>
        <dbReference type="SAM" id="MobiDB-lite"/>
    </source>
</evidence>
<dbReference type="InterPro" id="IPR042219">
    <property type="entry name" value="AAA_lid_11_sf"/>
</dbReference>
<dbReference type="InterPro" id="IPR024317">
    <property type="entry name" value="Dynein_heavy_chain_D4_dom"/>
</dbReference>
<name>A0AAV9NZL8_9PEZI</name>
<evidence type="ECO:0000256" key="14">
    <source>
        <dbReference type="ARBA" id="ARBA00033439"/>
    </source>
</evidence>
<feature type="region of interest" description="Disordered" evidence="16">
    <location>
        <begin position="726"/>
        <end position="746"/>
    </location>
</feature>
<dbReference type="FunFam" id="1.20.920.30:FF:000001">
    <property type="entry name" value="Cytoplasmic dynein heavy chain 1"/>
    <property type="match status" value="1"/>
</dbReference>
<dbReference type="RefSeq" id="XP_064655339.1">
    <property type="nucleotide sequence ID" value="XM_064806522.1"/>
</dbReference>
<evidence type="ECO:0000313" key="21">
    <source>
        <dbReference type="Proteomes" id="UP001337655"/>
    </source>
</evidence>
<evidence type="ECO:0000256" key="13">
    <source>
        <dbReference type="ARBA" id="ARBA00023212"/>
    </source>
</evidence>
<feature type="compositionally biased region" description="Basic and acidic residues" evidence="16">
    <location>
        <begin position="406"/>
        <end position="425"/>
    </location>
</feature>
<keyword evidence="17" id="KW-1133">Transmembrane helix</keyword>
<feature type="coiled-coil region" evidence="15">
    <location>
        <begin position="1699"/>
        <end position="1726"/>
    </location>
</feature>
<dbReference type="SMART" id="SM00014">
    <property type="entry name" value="acidPPc"/>
    <property type="match status" value="1"/>
</dbReference>
<dbReference type="InterPro" id="IPR042222">
    <property type="entry name" value="Dynein_2_N"/>
</dbReference>
<proteinExistence type="inferred from homology"/>
<feature type="domain" description="AAA+ ATPase" evidence="19">
    <location>
        <begin position="3450"/>
        <end position="3616"/>
    </location>
</feature>
<dbReference type="Gene3D" id="6.10.140.1060">
    <property type="match status" value="1"/>
</dbReference>
<feature type="domain" description="AAA+ ATPase" evidence="19">
    <location>
        <begin position="2453"/>
        <end position="2591"/>
    </location>
</feature>
<feature type="domain" description="AAA+ ATPase" evidence="19">
    <location>
        <begin position="3108"/>
        <end position="3258"/>
    </location>
</feature>
<keyword evidence="8" id="KW-0547">Nucleotide-binding</keyword>